<evidence type="ECO:0008006" key="3">
    <source>
        <dbReference type="Google" id="ProtNLM"/>
    </source>
</evidence>
<evidence type="ECO:0000313" key="2">
    <source>
        <dbReference type="Proteomes" id="UP000290172"/>
    </source>
</evidence>
<name>A0A4V1LR15_9BACT</name>
<dbReference type="Proteomes" id="UP000290172">
    <property type="component" value="Unassembled WGS sequence"/>
</dbReference>
<gene>
    <name evidence="1" type="ORF">CRV08_12375</name>
</gene>
<proteinExistence type="predicted"/>
<comment type="caution">
    <text evidence="1">The sequence shown here is derived from an EMBL/GenBank/DDBJ whole genome shotgun (WGS) entry which is preliminary data.</text>
</comment>
<dbReference type="NCBIfam" id="TIGR04371">
    <property type="entry name" value="methyltran_NanM"/>
    <property type="match status" value="1"/>
</dbReference>
<sequence>MEIKSIEDIKLYINELIELREKKYKTHITNASKIWSKWLEILSFPRDLTNESLDKIRLHTGFGFFLGSNWSTCYYEKNELELGIKEIKDSKYIQDYEKLTKSTPKEFYCSEIDKNRDLISIKYKDKYINEDVLRFQSTLSNLVCLKDKQINTYLEIGAGYGGFSNQFFKHFNPKQTIIIDHPEVLFWSMTYTFINNPDKKISLITEKDQIINDSDFLFVPAFLTDCLINHKIDFVINENSFCEMTKEQIDYYLTTLNFDLLYSNNRNRQFMNFEVDSLNEILLNKFKSIPETSFYDNFYKKEKNKHNLKYHFFISSNPDMLPSFNPKELNGLSVREKF</sequence>
<dbReference type="RefSeq" id="WP_128982590.1">
    <property type="nucleotide sequence ID" value="NZ_PDKJ01000013.1"/>
</dbReference>
<protein>
    <recommendedName>
        <fullName evidence="3">Sugar O-methyltransferase</fullName>
    </recommendedName>
</protein>
<organism evidence="1 2">
    <name type="scientific">Halarcobacter ebronensis</name>
    <dbReference type="NCBI Taxonomy" id="1462615"/>
    <lineage>
        <taxon>Bacteria</taxon>
        <taxon>Pseudomonadati</taxon>
        <taxon>Campylobacterota</taxon>
        <taxon>Epsilonproteobacteria</taxon>
        <taxon>Campylobacterales</taxon>
        <taxon>Arcobacteraceae</taxon>
        <taxon>Halarcobacter</taxon>
    </lineage>
</organism>
<reference evidence="1 2" key="1">
    <citation type="submission" date="2017-10" db="EMBL/GenBank/DDBJ databases">
        <title>Genomics of the genus Arcobacter.</title>
        <authorList>
            <person name="Perez-Cataluna A."/>
            <person name="Figueras M.J."/>
        </authorList>
    </citation>
    <scope>NUCLEOTIDE SEQUENCE [LARGE SCALE GENOMIC DNA]</scope>
    <source>
        <strain evidence="1 2">CECT 8993</strain>
    </source>
</reference>
<evidence type="ECO:0000313" key="1">
    <source>
        <dbReference type="EMBL" id="RXJ66618.1"/>
    </source>
</evidence>
<dbReference type="EMBL" id="PDKJ01000013">
    <property type="protein sequence ID" value="RXJ66618.1"/>
    <property type="molecule type" value="Genomic_DNA"/>
</dbReference>
<dbReference type="AlphaFoldDB" id="A0A4V1LR15"/>
<dbReference type="InterPro" id="IPR030807">
    <property type="entry name" value="Methyltran_NanM"/>
</dbReference>
<accession>A0A4V1LR15</accession>